<feature type="domain" description="FHA" evidence="3">
    <location>
        <begin position="126"/>
        <end position="185"/>
    </location>
</feature>
<name>A0ABD6FEL1_9PSEU</name>
<evidence type="ECO:0000259" key="3">
    <source>
        <dbReference type="PROSITE" id="PS50006"/>
    </source>
</evidence>
<accession>A0ABD6FEL1</accession>
<gene>
    <name evidence="4" type="ORF">DIU77_008200</name>
</gene>
<dbReference type="SMART" id="SM00240">
    <property type="entry name" value="FHA"/>
    <property type="match status" value="1"/>
</dbReference>
<proteinExistence type="predicted"/>
<reference evidence="4 5" key="1">
    <citation type="journal article" date="2021" name="BMC Genomics">
        <title>Genome-resolved metagenome and metatranscriptome analyses of thermophilic composting reveal key bacterial players and their metabolic interactions.</title>
        <authorList>
            <person name="Braga L.P.P."/>
            <person name="Pereira R.V."/>
            <person name="Martins L.F."/>
            <person name="Moura L.M.S."/>
            <person name="Sanchez F.B."/>
            <person name="Patane J.S.L."/>
            <person name="da Silva A.M."/>
            <person name="Setubal J.C."/>
        </authorList>
    </citation>
    <scope>NUCLEOTIDE SEQUENCE [LARGE SCALE GENOMIC DNA]</scope>
    <source>
        <strain evidence="4">ZC4RG45</strain>
    </source>
</reference>
<evidence type="ECO:0000313" key="4">
    <source>
        <dbReference type="EMBL" id="MFO7192209.1"/>
    </source>
</evidence>
<keyword evidence="1" id="KW-0597">Phosphoprotein</keyword>
<sequence length="216" mass="23262">MPRCPGGHQTADVDYCDVCGLSLHASKPTSPVPSLAKCPACGAQLQGRFCEACGTDSLPGAPPPVPEQRPVHVTPLPEPPRATWTAVVSADRAHFEAVTAAGNGSAPGEFPSSWQDRRYVLRGDQMSVGRRSRSRKIKPDIDLTGPPEDYGVSHLHAVFVPNSDHTWSVVDVGSTNGTMLNDQPYPLPANVPHRLRHGDRLYLGAWTVITIQVDPH</sequence>
<evidence type="ECO:0000313" key="5">
    <source>
        <dbReference type="Proteomes" id="UP000249324"/>
    </source>
</evidence>
<dbReference type="InterPro" id="IPR008984">
    <property type="entry name" value="SMAD_FHA_dom_sf"/>
</dbReference>
<dbReference type="EMBL" id="QGUI02000080">
    <property type="protein sequence ID" value="MFO7192209.1"/>
    <property type="molecule type" value="Genomic_DNA"/>
</dbReference>
<dbReference type="InterPro" id="IPR050923">
    <property type="entry name" value="Cell_Proc_Reg/RNA_Proc"/>
</dbReference>
<dbReference type="SUPFAM" id="SSF49879">
    <property type="entry name" value="SMAD/FHA domain"/>
    <property type="match status" value="1"/>
</dbReference>
<dbReference type="Pfam" id="PF00498">
    <property type="entry name" value="FHA"/>
    <property type="match status" value="1"/>
</dbReference>
<dbReference type="PANTHER" id="PTHR23308">
    <property type="entry name" value="NUCLEAR INHIBITOR OF PROTEIN PHOSPHATASE-1"/>
    <property type="match status" value="1"/>
</dbReference>
<dbReference type="InterPro" id="IPR000253">
    <property type="entry name" value="FHA_dom"/>
</dbReference>
<dbReference type="CDD" id="cd00060">
    <property type="entry name" value="FHA"/>
    <property type="match status" value="1"/>
</dbReference>
<feature type="region of interest" description="Disordered" evidence="2">
    <location>
        <begin position="126"/>
        <end position="145"/>
    </location>
</feature>
<dbReference type="Proteomes" id="UP000249324">
    <property type="component" value="Unassembled WGS sequence"/>
</dbReference>
<dbReference type="PROSITE" id="PS50006">
    <property type="entry name" value="FHA_DOMAIN"/>
    <property type="match status" value="1"/>
</dbReference>
<evidence type="ECO:0000256" key="1">
    <source>
        <dbReference type="ARBA" id="ARBA00022553"/>
    </source>
</evidence>
<organism evidence="4 5">
    <name type="scientific">Thermocrispum agreste</name>
    <dbReference type="NCBI Taxonomy" id="37925"/>
    <lineage>
        <taxon>Bacteria</taxon>
        <taxon>Bacillati</taxon>
        <taxon>Actinomycetota</taxon>
        <taxon>Actinomycetes</taxon>
        <taxon>Pseudonocardiales</taxon>
        <taxon>Pseudonocardiaceae</taxon>
        <taxon>Thermocrispum</taxon>
    </lineage>
</organism>
<comment type="caution">
    <text evidence="4">The sequence shown here is derived from an EMBL/GenBank/DDBJ whole genome shotgun (WGS) entry which is preliminary data.</text>
</comment>
<dbReference type="AlphaFoldDB" id="A0ABD6FEL1"/>
<dbReference type="Gene3D" id="2.60.200.20">
    <property type="match status" value="1"/>
</dbReference>
<protein>
    <submittedName>
        <fullName evidence="4">FHA domain-containing protein</fullName>
    </submittedName>
</protein>
<evidence type="ECO:0000256" key="2">
    <source>
        <dbReference type="SAM" id="MobiDB-lite"/>
    </source>
</evidence>